<dbReference type="InterPro" id="IPR019734">
    <property type="entry name" value="TPR_rpt"/>
</dbReference>
<dbReference type="InterPro" id="IPR050401">
    <property type="entry name" value="Cyclic_nucleotide_synthase"/>
</dbReference>
<feature type="domain" description="Guanylate cyclase" evidence="9">
    <location>
        <begin position="472"/>
        <end position="602"/>
    </location>
</feature>
<dbReference type="PANTHER" id="PTHR11920:SF335">
    <property type="entry name" value="GUANYLATE CYCLASE"/>
    <property type="match status" value="1"/>
</dbReference>
<dbReference type="EMBL" id="FUYL01000007">
    <property type="protein sequence ID" value="SKB62861.1"/>
    <property type="molecule type" value="Genomic_DNA"/>
</dbReference>
<feature type="repeat" description="TPR" evidence="7">
    <location>
        <begin position="125"/>
        <end position="158"/>
    </location>
</feature>
<evidence type="ECO:0000256" key="1">
    <source>
        <dbReference type="ARBA" id="ARBA00004370"/>
    </source>
</evidence>
<dbReference type="SMART" id="SM00028">
    <property type="entry name" value="TPR"/>
    <property type="match status" value="6"/>
</dbReference>
<dbReference type="GO" id="GO:0000166">
    <property type="term" value="F:nucleotide binding"/>
    <property type="evidence" value="ECO:0007669"/>
    <property type="project" value="UniProtKB-KW"/>
</dbReference>
<dbReference type="InterPro" id="IPR001054">
    <property type="entry name" value="A/G_cyclase"/>
</dbReference>
<evidence type="ECO:0000256" key="6">
    <source>
        <dbReference type="ARBA" id="ARBA00023239"/>
    </source>
</evidence>
<dbReference type="RefSeq" id="WP_079512922.1">
    <property type="nucleotide sequence ID" value="NZ_FUYL01000007.1"/>
</dbReference>
<protein>
    <submittedName>
        <fullName evidence="10">Adenylate cyclase, class 3</fullName>
    </submittedName>
</protein>
<keyword evidence="5 8" id="KW-0472">Membrane</keyword>
<dbReference type="Gene3D" id="3.30.70.1230">
    <property type="entry name" value="Nucleotide cyclase"/>
    <property type="match status" value="1"/>
</dbReference>
<name>A0A1T5CU66_9FLAO</name>
<dbReference type="Pfam" id="PF13424">
    <property type="entry name" value="TPR_12"/>
    <property type="match status" value="2"/>
</dbReference>
<reference evidence="11" key="1">
    <citation type="submission" date="2017-02" db="EMBL/GenBank/DDBJ databases">
        <authorList>
            <person name="Varghese N."/>
            <person name="Submissions S."/>
        </authorList>
    </citation>
    <scope>NUCLEOTIDE SEQUENCE [LARGE SCALE GENOMIC DNA]</scope>
    <source>
        <strain evidence="11">DSM 23546</strain>
    </source>
</reference>
<keyword evidence="6" id="KW-0456">Lyase</keyword>
<evidence type="ECO:0000256" key="2">
    <source>
        <dbReference type="ARBA" id="ARBA00022692"/>
    </source>
</evidence>
<dbReference type="SMART" id="SM00044">
    <property type="entry name" value="CYCc"/>
    <property type="match status" value="1"/>
</dbReference>
<dbReference type="AlphaFoldDB" id="A0A1T5CU66"/>
<dbReference type="GO" id="GO:0009190">
    <property type="term" value="P:cyclic nucleotide biosynthetic process"/>
    <property type="evidence" value="ECO:0007669"/>
    <property type="project" value="InterPro"/>
</dbReference>
<dbReference type="PANTHER" id="PTHR11920">
    <property type="entry name" value="GUANYLYL CYCLASE"/>
    <property type="match status" value="1"/>
</dbReference>
<dbReference type="CDD" id="cd07302">
    <property type="entry name" value="CHD"/>
    <property type="match status" value="1"/>
</dbReference>
<accession>A0A1T5CU66</accession>
<dbReference type="PROSITE" id="PS50125">
    <property type="entry name" value="GUANYLATE_CYCLASE_2"/>
    <property type="match status" value="1"/>
</dbReference>
<dbReference type="Pfam" id="PF00211">
    <property type="entry name" value="Guanylate_cyc"/>
    <property type="match status" value="1"/>
</dbReference>
<evidence type="ECO:0000256" key="3">
    <source>
        <dbReference type="ARBA" id="ARBA00022741"/>
    </source>
</evidence>
<dbReference type="SUPFAM" id="SSF55073">
    <property type="entry name" value="Nucleotide cyclase"/>
    <property type="match status" value="1"/>
</dbReference>
<evidence type="ECO:0000256" key="4">
    <source>
        <dbReference type="ARBA" id="ARBA00022989"/>
    </source>
</evidence>
<keyword evidence="2 8" id="KW-0812">Transmembrane</keyword>
<proteinExistence type="predicted"/>
<feature type="transmembrane region" description="Helical" evidence="8">
    <location>
        <begin position="405"/>
        <end position="424"/>
    </location>
</feature>
<dbReference type="Pfam" id="PF13181">
    <property type="entry name" value="TPR_8"/>
    <property type="match status" value="2"/>
</dbReference>
<dbReference type="PROSITE" id="PS50293">
    <property type="entry name" value="TPR_REGION"/>
    <property type="match status" value="1"/>
</dbReference>
<dbReference type="InterPro" id="IPR011990">
    <property type="entry name" value="TPR-like_helical_dom_sf"/>
</dbReference>
<evidence type="ECO:0000313" key="11">
    <source>
        <dbReference type="Proteomes" id="UP000190339"/>
    </source>
</evidence>
<sequence>MGLRKFYVFSLLSLFFYTVEIIAQDQQIDSLKSIIKENKKDTTNVNALLDISNILSKSDTLESKNYALKAIDLAEELDYKKGQAYGYKNLGLLLYAKGELNKELVDYWKKSLELFQDIGFKNGISNLQNNLGSVYQTKGDDPTALDYFLKSVRLAEEIKDSLRISTAYLNIGSVYSNEKATYAQALEAYNKAKKIFEEINYRDGVAYAAINIAEIYLNTNNPEAALQVLDESMILFDENDADLANSIIMVGKAYEDMGKLKIAEKKYLAAIALAKTNDAKMEASKAYIRLGDMYRTIDEPSKALEQYENALELTKTTKVFRDKKDIYEGLAKVYAQLGDYQNAFNYQNQFSAISDTIRNDDYEDTLGNLRFQFDVENKEKEIELLNAENEVKEIGLERAAISKKYFYAVAALLFAIAFGALMQYRFVKKSNKKLAYERNKAESILLNILPAETAEELKLNGTVKAREFEKVTVLFTDFKAFSKVAEEIPADKLVQSVDYYFKEFDKIIEKHGLEKIKTIGDAYMCAGGLPTKNDTNAVDAFNAATEILKFVERTWMNPPKDIHPFEIRIGINTGPVVAGVVGTKKFQYDIWGSTVNVAARMESSSIPGKINVSENTYNLLKDKIDFTYRGIITVKNSQKLKMYFVGKEVTENVIAS</sequence>
<dbReference type="Proteomes" id="UP000190339">
    <property type="component" value="Unassembled WGS sequence"/>
</dbReference>
<dbReference type="OrthoDB" id="9806704at2"/>
<dbReference type="STRING" id="561365.SAMN05660866_02478"/>
<dbReference type="PROSITE" id="PS50005">
    <property type="entry name" value="TPR"/>
    <property type="match status" value="2"/>
</dbReference>
<keyword evidence="3" id="KW-0547">Nucleotide-binding</keyword>
<comment type="subcellular location">
    <subcellularLocation>
        <location evidence="1">Membrane</location>
    </subcellularLocation>
</comment>
<keyword evidence="7" id="KW-0802">TPR repeat</keyword>
<organism evidence="10 11">
    <name type="scientific">Maribacter arcticus</name>
    <dbReference type="NCBI Taxonomy" id="561365"/>
    <lineage>
        <taxon>Bacteria</taxon>
        <taxon>Pseudomonadati</taxon>
        <taxon>Bacteroidota</taxon>
        <taxon>Flavobacteriia</taxon>
        <taxon>Flavobacteriales</taxon>
        <taxon>Flavobacteriaceae</taxon>
        <taxon>Maribacter</taxon>
    </lineage>
</organism>
<feature type="repeat" description="TPR" evidence="7">
    <location>
        <begin position="284"/>
        <end position="317"/>
    </location>
</feature>
<dbReference type="GO" id="GO:0004016">
    <property type="term" value="F:adenylate cyclase activity"/>
    <property type="evidence" value="ECO:0007669"/>
    <property type="project" value="UniProtKB-ARBA"/>
</dbReference>
<evidence type="ECO:0000256" key="8">
    <source>
        <dbReference type="SAM" id="Phobius"/>
    </source>
</evidence>
<keyword evidence="4 8" id="KW-1133">Transmembrane helix</keyword>
<evidence type="ECO:0000256" key="5">
    <source>
        <dbReference type="ARBA" id="ARBA00023136"/>
    </source>
</evidence>
<dbReference type="InterPro" id="IPR029787">
    <property type="entry name" value="Nucleotide_cyclase"/>
</dbReference>
<evidence type="ECO:0000313" key="10">
    <source>
        <dbReference type="EMBL" id="SKB62861.1"/>
    </source>
</evidence>
<dbReference type="GO" id="GO:0016020">
    <property type="term" value="C:membrane"/>
    <property type="evidence" value="ECO:0007669"/>
    <property type="project" value="UniProtKB-SubCell"/>
</dbReference>
<dbReference type="SUPFAM" id="SSF48452">
    <property type="entry name" value="TPR-like"/>
    <property type="match status" value="1"/>
</dbReference>
<gene>
    <name evidence="10" type="ORF">SAMN05660866_02478</name>
</gene>
<dbReference type="GO" id="GO:0035556">
    <property type="term" value="P:intracellular signal transduction"/>
    <property type="evidence" value="ECO:0007669"/>
    <property type="project" value="InterPro"/>
</dbReference>
<evidence type="ECO:0000256" key="7">
    <source>
        <dbReference type="PROSITE-ProRule" id="PRU00339"/>
    </source>
</evidence>
<dbReference type="Gene3D" id="1.25.40.10">
    <property type="entry name" value="Tetratricopeptide repeat domain"/>
    <property type="match status" value="2"/>
</dbReference>
<keyword evidence="11" id="KW-1185">Reference proteome</keyword>
<evidence type="ECO:0000259" key="9">
    <source>
        <dbReference type="PROSITE" id="PS50125"/>
    </source>
</evidence>